<evidence type="ECO:0000313" key="6">
    <source>
        <dbReference type="EMBL" id="GMI44303.1"/>
    </source>
</evidence>
<evidence type="ECO:0000256" key="2">
    <source>
        <dbReference type="ARBA" id="ARBA00023242"/>
    </source>
</evidence>
<evidence type="ECO:0000256" key="3">
    <source>
        <dbReference type="ARBA" id="ARBA00023274"/>
    </source>
</evidence>
<keyword evidence="3" id="KW-0687">Ribonucleoprotein</keyword>
<dbReference type="EMBL" id="BRYA01001476">
    <property type="protein sequence ID" value="GMI44303.1"/>
    <property type="molecule type" value="Genomic_DNA"/>
</dbReference>
<feature type="compositionally biased region" description="Acidic residues" evidence="4">
    <location>
        <begin position="1"/>
        <end position="29"/>
    </location>
</feature>
<dbReference type="AlphaFoldDB" id="A0A9W7GHE4"/>
<feature type="compositionally biased region" description="Basic residues" evidence="4">
    <location>
        <begin position="389"/>
        <end position="399"/>
    </location>
</feature>
<dbReference type="OrthoDB" id="4771285at2759"/>
<accession>A0A9W7GHE4</accession>
<organism evidence="6 7">
    <name type="scientific">Triparma columacea</name>
    <dbReference type="NCBI Taxonomy" id="722753"/>
    <lineage>
        <taxon>Eukaryota</taxon>
        <taxon>Sar</taxon>
        <taxon>Stramenopiles</taxon>
        <taxon>Ochrophyta</taxon>
        <taxon>Bolidophyceae</taxon>
        <taxon>Parmales</taxon>
        <taxon>Triparmaceae</taxon>
        <taxon>Triparma</taxon>
    </lineage>
</organism>
<dbReference type="SUPFAM" id="SSF89124">
    <property type="entry name" value="Nop domain"/>
    <property type="match status" value="1"/>
</dbReference>
<proteinExistence type="predicted"/>
<dbReference type="GO" id="GO:0005687">
    <property type="term" value="C:U4 snRNP"/>
    <property type="evidence" value="ECO:0007669"/>
    <property type="project" value="TreeGrafter"/>
</dbReference>
<dbReference type="GO" id="GO:0046540">
    <property type="term" value="C:U4/U6 x U5 tri-snRNP complex"/>
    <property type="evidence" value="ECO:0007669"/>
    <property type="project" value="InterPro"/>
</dbReference>
<dbReference type="Pfam" id="PF01798">
    <property type="entry name" value="Nop"/>
    <property type="match status" value="1"/>
</dbReference>
<keyword evidence="7" id="KW-1185">Reference proteome</keyword>
<feature type="region of interest" description="Disordered" evidence="4">
    <location>
        <begin position="364"/>
        <end position="399"/>
    </location>
</feature>
<evidence type="ECO:0000256" key="4">
    <source>
        <dbReference type="SAM" id="MobiDB-lite"/>
    </source>
</evidence>
<dbReference type="Pfam" id="PF09785">
    <property type="entry name" value="Prp31_C"/>
    <property type="match status" value="1"/>
</dbReference>
<comment type="subcellular location">
    <subcellularLocation>
        <location evidence="1">Nucleus</location>
    </subcellularLocation>
</comment>
<dbReference type="Gene3D" id="1.10.287.4070">
    <property type="match status" value="1"/>
</dbReference>
<evidence type="ECO:0000313" key="7">
    <source>
        <dbReference type="Proteomes" id="UP001165065"/>
    </source>
</evidence>
<protein>
    <recommendedName>
        <fullName evidence="5">Nop domain-containing protein</fullName>
    </recommendedName>
</protein>
<feature type="domain" description="Nop" evidence="5">
    <location>
        <begin position="251"/>
        <end position="369"/>
    </location>
</feature>
<dbReference type="GO" id="GO:0000244">
    <property type="term" value="P:spliceosomal tri-snRNP complex assembly"/>
    <property type="evidence" value="ECO:0007669"/>
    <property type="project" value="InterPro"/>
</dbReference>
<dbReference type="Proteomes" id="UP001165065">
    <property type="component" value="Unassembled WGS sequence"/>
</dbReference>
<dbReference type="InterPro" id="IPR002687">
    <property type="entry name" value="Nop_dom"/>
</dbReference>
<comment type="caution">
    <text evidence="6">The sequence shown here is derived from an EMBL/GenBank/DDBJ whole genome shotgun (WGS) entry which is preliminary data.</text>
</comment>
<dbReference type="InterPro" id="IPR042239">
    <property type="entry name" value="Nop_C"/>
</dbReference>
<name>A0A9W7GHE4_9STRA</name>
<dbReference type="InterPro" id="IPR027105">
    <property type="entry name" value="Prp31"/>
</dbReference>
<reference evidence="7" key="1">
    <citation type="journal article" date="2023" name="Commun. Biol.">
        <title>Genome analysis of Parmales, the sister group of diatoms, reveals the evolutionary specialization of diatoms from phago-mixotrophs to photoautotrophs.</title>
        <authorList>
            <person name="Ban H."/>
            <person name="Sato S."/>
            <person name="Yoshikawa S."/>
            <person name="Yamada K."/>
            <person name="Nakamura Y."/>
            <person name="Ichinomiya M."/>
            <person name="Sato N."/>
            <person name="Blanc-Mathieu R."/>
            <person name="Endo H."/>
            <person name="Kuwata A."/>
            <person name="Ogata H."/>
        </authorList>
    </citation>
    <scope>NUCLEOTIDE SEQUENCE [LARGE SCALE GENOMIC DNA]</scope>
</reference>
<dbReference type="PANTHER" id="PTHR13904">
    <property type="entry name" value="PRE-MRNA SPLICING FACTOR PRP31"/>
    <property type="match status" value="1"/>
</dbReference>
<keyword evidence="2" id="KW-0539">Nucleus</keyword>
<evidence type="ECO:0000259" key="5">
    <source>
        <dbReference type="PROSITE" id="PS51358"/>
    </source>
</evidence>
<sequence>MTTLEDDFLDDLDDLDDIDDDNEGMEENDSQNVTSDVVSIQSNDKLSSSSSSQLISSTIQSTSNNHSYDIDDNKAIKNGEKTTTKASVKHDLLNTAKFTQHCKSVSSLLSSPTSPLSDSLLIPTTTYLPLITEDVSSHHTNLINAYKPRFPGLEEVVYDPYSYASVCSIIGVDLKEGETLTERVQGEKVRLEEIVKGANMMTLSVSSSMSQGRTLTSTESDVAKEAIKGIEELRGKKELLMKYLAELTTSLCPNMANLCGPSIAAKLISLAGGLQPLTRVPACNLMVFGAPKTSLAAGTGNVKAHKNGLVKECDLVEQAPEYLRPRVIKVLCNKISLAARCDLAGGQSGGITGDKFRGELKEKIRKWDEPSKSQHRKALPKPQMESKKSRGGKKVRAAKARFEEGDIHKLKNKRAFSAKNGEYGDDAMGMDLGMLGESRGGAGVSVALKGKKKAKLSMSKMAIKRRGGAGRVLLDSASATAGGSTGFSTSVVFNAHTGLELGNPDVKEKAIKEANKKWFGEEMSGFESAMPRK</sequence>
<dbReference type="GO" id="GO:0071011">
    <property type="term" value="C:precatalytic spliceosome"/>
    <property type="evidence" value="ECO:0007669"/>
    <property type="project" value="TreeGrafter"/>
</dbReference>
<dbReference type="Gene3D" id="1.10.246.90">
    <property type="entry name" value="Nop domain"/>
    <property type="match status" value="1"/>
</dbReference>
<dbReference type="InterPro" id="IPR019175">
    <property type="entry name" value="Prp31_C"/>
</dbReference>
<gene>
    <name evidence="6" type="ORF">TrCOL_g9890</name>
</gene>
<feature type="compositionally biased region" description="Low complexity" evidence="4">
    <location>
        <begin position="39"/>
        <end position="52"/>
    </location>
</feature>
<dbReference type="PROSITE" id="PS51358">
    <property type="entry name" value="NOP"/>
    <property type="match status" value="1"/>
</dbReference>
<feature type="region of interest" description="Disordered" evidence="4">
    <location>
        <begin position="1"/>
        <end position="52"/>
    </location>
</feature>
<dbReference type="InterPro" id="IPR036070">
    <property type="entry name" value="Nop_dom_sf"/>
</dbReference>
<dbReference type="PANTHER" id="PTHR13904:SF0">
    <property type="entry name" value="U4_U6 SMALL NUCLEAR RIBONUCLEOPROTEIN PRP31"/>
    <property type="match status" value="1"/>
</dbReference>
<evidence type="ECO:0000256" key="1">
    <source>
        <dbReference type="ARBA" id="ARBA00004123"/>
    </source>
</evidence>